<dbReference type="EMBL" id="JAHHIF010000081">
    <property type="protein sequence ID" value="MBW4549071.1"/>
    <property type="molecule type" value="Genomic_DNA"/>
</dbReference>
<comment type="caution">
    <text evidence="1">The sequence shown here is derived from an EMBL/GenBank/DDBJ whole genome shotgun (WGS) entry which is preliminary data.</text>
</comment>
<accession>A0A951PTT2</accession>
<organism evidence="1 2">
    <name type="scientific">Symplocastrum torsivum CPER-KK1</name>
    <dbReference type="NCBI Taxonomy" id="450513"/>
    <lineage>
        <taxon>Bacteria</taxon>
        <taxon>Bacillati</taxon>
        <taxon>Cyanobacteriota</taxon>
        <taxon>Cyanophyceae</taxon>
        <taxon>Oscillatoriophycideae</taxon>
        <taxon>Oscillatoriales</taxon>
        <taxon>Microcoleaceae</taxon>
        <taxon>Symplocastrum</taxon>
    </lineage>
</organism>
<evidence type="ECO:0000313" key="1">
    <source>
        <dbReference type="EMBL" id="MBW4549071.1"/>
    </source>
</evidence>
<dbReference type="Proteomes" id="UP000753908">
    <property type="component" value="Unassembled WGS sequence"/>
</dbReference>
<protein>
    <submittedName>
        <fullName evidence="1">Uncharacterized protein</fullName>
    </submittedName>
</protein>
<name>A0A951PTT2_9CYAN</name>
<sequence>MDSIAAARASGALIPSSSLEFEPLLDMKKESENLLDMLRTYRYGCLRLPPPLSSPQP</sequence>
<gene>
    <name evidence="1" type="ORF">KME25_32405</name>
</gene>
<evidence type="ECO:0000313" key="2">
    <source>
        <dbReference type="Proteomes" id="UP000753908"/>
    </source>
</evidence>
<proteinExistence type="predicted"/>
<reference evidence="1" key="1">
    <citation type="submission" date="2021-05" db="EMBL/GenBank/DDBJ databases">
        <authorList>
            <person name="Pietrasiak N."/>
            <person name="Ward R."/>
            <person name="Stajich J.E."/>
            <person name="Kurbessoian T."/>
        </authorList>
    </citation>
    <scope>NUCLEOTIDE SEQUENCE</scope>
    <source>
        <strain evidence="1">CPER-KK1</strain>
    </source>
</reference>
<reference evidence="1" key="2">
    <citation type="journal article" date="2022" name="Microbiol. Resour. Announc.">
        <title>Metagenome Sequencing to Explore Phylogenomics of Terrestrial Cyanobacteria.</title>
        <authorList>
            <person name="Ward R.D."/>
            <person name="Stajich J.E."/>
            <person name="Johansen J.R."/>
            <person name="Huntemann M."/>
            <person name="Clum A."/>
            <person name="Foster B."/>
            <person name="Foster B."/>
            <person name="Roux S."/>
            <person name="Palaniappan K."/>
            <person name="Varghese N."/>
            <person name="Mukherjee S."/>
            <person name="Reddy T.B.K."/>
            <person name="Daum C."/>
            <person name="Copeland A."/>
            <person name="Chen I.A."/>
            <person name="Ivanova N.N."/>
            <person name="Kyrpides N.C."/>
            <person name="Shapiro N."/>
            <person name="Eloe-Fadrosh E.A."/>
            <person name="Pietrasiak N."/>
        </authorList>
    </citation>
    <scope>NUCLEOTIDE SEQUENCE</scope>
    <source>
        <strain evidence="1">CPER-KK1</strain>
    </source>
</reference>
<dbReference type="AlphaFoldDB" id="A0A951PTT2"/>